<evidence type="ECO:0000313" key="4">
    <source>
        <dbReference type="EMBL" id="KAG9257669.1"/>
    </source>
</evidence>
<evidence type="ECO:0000256" key="1">
    <source>
        <dbReference type="ARBA" id="ARBA00022603"/>
    </source>
</evidence>
<dbReference type="InterPro" id="IPR046341">
    <property type="entry name" value="SET_dom_sf"/>
</dbReference>
<dbReference type="GO" id="GO:0008168">
    <property type="term" value="F:methyltransferase activity"/>
    <property type="evidence" value="ECO:0007669"/>
    <property type="project" value="UniProtKB-KW"/>
</dbReference>
<dbReference type="GeneID" id="70290436"/>
<dbReference type="Proteomes" id="UP000887229">
    <property type="component" value="Unassembled WGS sequence"/>
</dbReference>
<evidence type="ECO:0000256" key="2">
    <source>
        <dbReference type="ARBA" id="ARBA00022679"/>
    </source>
</evidence>
<keyword evidence="1" id="KW-0489">Methyltransferase</keyword>
<evidence type="ECO:0000259" key="3">
    <source>
        <dbReference type="PROSITE" id="PS50868"/>
    </source>
</evidence>
<dbReference type="SUPFAM" id="SSF82199">
    <property type="entry name" value="SET domain"/>
    <property type="match status" value="1"/>
</dbReference>
<dbReference type="InterPro" id="IPR003616">
    <property type="entry name" value="Post-SET_dom"/>
</dbReference>
<dbReference type="InterPro" id="IPR053201">
    <property type="entry name" value="Flavunoidine_N-MTase"/>
</dbReference>
<proteinExistence type="predicted"/>
<keyword evidence="2" id="KW-0808">Transferase</keyword>
<dbReference type="PROSITE" id="PS50868">
    <property type="entry name" value="POST_SET"/>
    <property type="match status" value="1"/>
</dbReference>
<keyword evidence="5" id="KW-1185">Reference proteome</keyword>
<name>A0A9P8CS44_9HYPO</name>
<dbReference type="GO" id="GO:0032259">
    <property type="term" value="P:methylation"/>
    <property type="evidence" value="ECO:0007669"/>
    <property type="project" value="UniProtKB-KW"/>
</dbReference>
<dbReference type="PANTHER" id="PTHR12350">
    <property type="entry name" value="HISTONE-LYSINE N-METHYLTRANSFERASE-RELATED"/>
    <property type="match status" value="1"/>
</dbReference>
<evidence type="ECO:0000313" key="5">
    <source>
        <dbReference type="Proteomes" id="UP000887229"/>
    </source>
</evidence>
<dbReference type="RefSeq" id="XP_046121593.1">
    <property type="nucleotide sequence ID" value="XM_046259533.1"/>
</dbReference>
<dbReference type="AlphaFoldDB" id="A0A9P8CS44"/>
<dbReference type="OrthoDB" id="5984008at2759"/>
<dbReference type="Gene3D" id="2.170.270.10">
    <property type="entry name" value="SET domain"/>
    <property type="match status" value="1"/>
</dbReference>
<sequence>MAPLKPHWAQPSHPDIHQVIVNEAEFTSKSLSKVTVPPFGVFAKMTFPPCTITPEATYATVQIGKNRHISLNSDLLYLNHSCDPSLILDTANLDILAGPKGLKPGDELTFFYPSTEWHMAQPFDCLCQSASCRGTITGAQGMDPRKLEGFWLSGHIRQMLEEKATGKPADAHADVPDLVGDATAQLLRAALSKAEDVASKARAALDGYTASTLVSLEDEATKGTIANAA</sequence>
<gene>
    <name evidence="4" type="ORF">F5Z01DRAFT_409281</name>
</gene>
<protein>
    <recommendedName>
        <fullName evidence="3">Post-SET domain-containing protein</fullName>
    </recommendedName>
</protein>
<dbReference type="PANTHER" id="PTHR12350:SF19">
    <property type="entry name" value="SET DOMAIN-CONTAINING PROTEIN"/>
    <property type="match status" value="1"/>
</dbReference>
<feature type="domain" description="Post-SET" evidence="3">
    <location>
        <begin position="121"/>
        <end position="137"/>
    </location>
</feature>
<organism evidence="4 5">
    <name type="scientific">Emericellopsis atlantica</name>
    <dbReference type="NCBI Taxonomy" id="2614577"/>
    <lineage>
        <taxon>Eukaryota</taxon>
        <taxon>Fungi</taxon>
        <taxon>Dikarya</taxon>
        <taxon>Ascomycota</taxon>
        <taxon>Pezizomycotina</taxon>
        <taxon>Sordariomycetes</taxon>
        <taxon>Hypocreomycetidae</taxon>
        <taxon>Hypocreales</taxon>
        <taxon>Bionectriaceae</taxon>
        <taxon>Emericellopsis</taxon>
    </lineage>
</organism>
<reference evidence="4" key="1">
    <citation type="journal article" date="2021" name="IMA Fungus">
        <title>Genomic characterization of three marine fungi, including Emericellopsis atlantica sp. nov. with signatures of a generalist lifestyle and marine biomass degradation.</title>
        <authorList>
            <person name="Hagestad O.C."/>
            <person name="Hou L."/>
            <person name="Andersen J.H."/>
            <person name="Hansen E.H."/>
            <person name="Altermark B."/>
            <person name="Li C."/>
            <person name="Kuhnert E."/>
            <person name="Cox R.J."/>
            <person name="Crous P.W."/>
            <person name="Spatafora J.W."/>
            <person name="Lail K."/>
            <person name="Amirebrahimi M."/>
            <person name="Lipzen A."/>
            <person name="Pangilinan J."/>
            <person name="Andreopoulos W."/>
            <person name="Hayes R.D."/>
            <person name="Ng V."/>
            <person name="Grigoriev I.V."/>
            <person name="Jackson S.A."/>
            <person name="Sutton T.D.S."/>
            <person name="Dobson A.D.W."/>
            <person name="Rama T."/>
        </authorList>
    </citation>
    <scope>NUCLEOTIDE SEQUENCE</scope>
    <source>
        <strain evidence="4">TS7</strain>
    </source>
</reference>
<dbReference type="EMBL" id="MU251245">
    <property type="protein sequence ID" value="KAG9257669.1"/>
    <property type="molecule type" value="Genomic_DNA"/>
</dbReference>
<accession>A0A9P8CS44</accession>
<comment type="caution">
    <text evidence="4">The sequence shown here is derived from an EMBL/GenBank/DDBJ whole genome shotgun (WGS) entry which is preliminary data.</text>
</comment>